<reference evidence="6" key="1">
    <citation type="submission" date="2019-06" db="EMBL/GenBank/DDBJ databases">
        <title>Draft genome sequence of the griseofulvin-producing fungus Xylaria cubensis strain G536.</title>
        <authorList>
            <person name="Mead M.E."/>
            <person name="Raja H.A."/>
            <person name="Steenwyk J.L."/>
            <person name="Knowles S.L."/>
            <person name="Oberlies N.H."/>
            <person name="Rokas A."/>
        </authorList>
    </citation>
    <scope>NUCLEOTIDE SEQUENCE [LARGE SCALE GENOMIC DNA]</scope>
    <source>
        <strain evidence="6">G536</strain>
    </source>
</reference>
<name>A0A553I608_9PEZI</name>
<dbReference type="EMBL" id="VFLP01000015">
    <property type="protein sequence ID" value="TRX95636.1"/>
    <property type="molecule type" value="Genomic_DNA"/>
</dbReference>
<dbReference type="Pfam" id="PF04082">
    <property type="entry name" value="Fungal_trans"/>
    <property type="match status" value="1"/>
</dbReference>
<dbReference type="PANTHER" id="PTHR36452:SF1">
    <property type="entry name" value="DUF2461 DOMAIN-CONTAINING PROTEIN"/>
    <property type="match status" value="1"/>
</dbReference>
<dbReference type="InterPro" id="IPR012808">
    <property type="entry name" value="CHP02453"/>
</dbReference>
<dbReference type="CDD" id="cd12148">
    <property type="entry name" value="fungal_TF_MHR"/>
    <property type="match status" value="1"/>
</dbReference>
<evidence type="ECO:0000313" key="6">
    <source>
        <dbReference type="Proteomes" id="UP000319160"/>
    </source>
</evidence>
<dbReference type="SMART" id="SM00355">
    <property type="entry name" value="ZnF_C2H2"/>
    <property type="match status" value="2"/>
</dbReference>
<protein>
    <recommendedName>
        <fullName evidence="4">C2H2-type domain-containing protein</fullName>
    </recommendedName>
</protein>
<keyword evidence="1" id="KW-0539">Nucleus</keyword>
<feature type="region of interest" description="Disordered" evidence="3">
    <location>
        <begin position="981"/>
        <end position="1190"/>
    </location>
</feature>
<evidence type="ECO:0000256" key="3">
    <source>
        <dbReference type="SAM" id="MobiDB-lite"/>
    </source>
</evidence>
<feature type="region of interest" description="Disordered" evidence="3">
    <location>
        <begin position="155"/>
        <end position="180"/>
    </location>
</feature>
<sequence>MQSRPSIEGTVVPGTTDENVEGKQQKPKTLPCKFCDKRFRRVEHVQRHERTHTKEKPFSCGWARCGKTFGRRSVIFYRLYLHSSSAGSYWSTPQEPPCFATRPLCTRAFASRDDSYSHPFSFHTATITFLIAKGDNAYMDIRDLLVRHEKLVHLNEGSNKDGNRPRKLSTAGAVTQPSLSSENHVDTEMMGMPRPHPQHYHSDSIPSSMSVPALQPDPRMSTRAGACNLDLLSDAATQIASANEVNSLQPMMPDLPQSSNSMPRIKSYDEGIPYSDRGRDSETGPMPMGLPGQSGPSSAFDDYNLFMDEFATSSHFLPQAFEADQGVGLWPRGALSKPSSQFPSRFPSLAPDPREPTDGAHKMHDEPSKMAPMRVSAMDHTVIKNRLDEFSTVLPNDFVFPSRHTLTRFLEGYVSGFHDHLPILHLPTITPADIAPELLLAILAVGAQYRFESHRSNALWYAARAVALEQIRRRHSHEIHGLLPTAAAYSPHSTRPSPSHGFRHSFSSMQQERPMTQDTHREPYSPNTPQSRMETIQALLLLFAVGLWGAKAILHEAMSLQSLLALLVREEGFLSESTQTADWEAWIRIEGGNRTKLITYCFFNLCSIAYNMPPLLLTSELNLYLPHSSKLWRAETAWQWQEARHSFPSMDILLQDAFARLFSRPPQGPPAYMSSLGNYVLIHALLQHIFLLKQTSFTSVPSFEAPRGLRPDDVEECLQALRIWQMSFEQHQARVAEVNPQGAPDSFPGGPVAYNSTALWRLASIRLYTELSPSRTLETRDAGQIAQAFHDAPYLVRSARSNRAVLQAIHALSMLVKLGVNYVARRKSSEWSMQHSLCNLECAILLSKWLLTLASIGPTDAPPSPDERSLLEMLRHMLDETEFAVPIDPSLSASGPGHPSSNMDMTINDSNKLRQLAAAVIRLWAETFKGSHIFDIVKVIGIGLEGRPYDRPHTVNSSTVTARISLNLIVDYLARYHSAGSKPGLSYTETETISEMAPKKRGFAEAQSESRRRSTRVSSIKSSYFEEDEDDVDDSESPPRKTTKTTARSQVEASDDEDQYEEGDVDDDEEEDIGDSDVSDGDDSATPPPPRSIAAKRGRGRPPKNTVARLQTGKSQADIPNRPKAGSGVTKRGRPANTAQTSPIAQRGGKRVREGDEDENDKSEDDDGSDGPDVTFIPLPKLRDTDGVDYEDTKVHPNTLLFLGDLKANNKRSWLKMHDPEYRRSLKDWESFVETLTEKIIEADETIPELPLKDVIFRIYRDIRFSKDPTPYKPHYSAAWSRTGRKGPYACYYVHIEPGYCLVGGGLWHPEAAALARLRASVDERPHRIRRVLTNPEFVRVFLPHVVGKKEDKILKAFADKNQENALKTKPKGFNPDHRDIQLLKLRNYTIGRQITEEDIISDNAQEKIMEVIRAMVPFVTFLNNVVMPDPGADSDSDEDNGEEQDVDDEEDQDVDDEDEEDEE</sequence>
<proteinExistence type="predicted"/>
<dbReference type="InterPro" id="IPR007219">
    <property type="entry name" value="XnlR_reg_dom"/>
</dbReference>
<feature type="compositionally biased region" description="Acidic residues" evidence="3">
    <location>
        <begin position="1053"/>
        <end position="1083"/>
    </location>
</feature>
<keyword evidence="2" id="KW-0862">Zinc</keyword>
<evidence type="ECO:0000256" key="1">
    <source>
        <dbReference type="ARBA" id="ARBA00023242"/>
    </source>
</evidence>
<dbReference type="STRING" id="2512241.A0A553I608"/>
<feature type="compositionally biased region" description="Basic and acidic residues" evidence="3">
    <location>
        <begin position="352"/>
        <end position="367"/>
    </location>
</feature>
<feature type="compositionally biased region" description="Basic and acidic residues" evidence="3">
    <location>
        <begin position="155"/>
        <end position="164"/>
    </location>
</feature>
<dbReference type="GO" id="GO:0006351">
    <property type="term" value="P:DNA-templated transcription"/>
    <property type="evidence" value="ECO:0007669"/>
    <property type="project" value="InterPro"/>
</dbReference>
<organism evidence="5 6">
    <name type="scientific">Xylaria flabelliformis</name>
    <dbReference type="NCBI Taxonomy" id="2512241"/>
    <lineage>
        <taxon>Eukaryota</taxon>
        <taxon>Fungi</taxon>
        <taxon>Dikarya</taxon>
        <taxon>Ascomycota</taxon>
        <taxon>Pezizomycotina</taxon>
        <taxon>Sordariomycetes</taxon>
        <taxon>Xylariomycetidae</taxon>
        <taxon>Xylariales</taxon>
        <taxon>Xylariaceae</taxon>
        <taxon>Xylaria</taxon>
    </lineage>
</organism>
<feature type="compositionally biased region" description="Acidic residues" evidence="3">
    <location>
        <begin position="1025"/>
        <end position="1036"/>
    </location>
</feature>
<feature type="compositionally biased region" description="Basic and acidic residues" evidence="3">
    <location>
        <begin position="1181"/>
        <end position="1190"/>
    </location>
</feature>
<dbReference type="GO" id="GO:0008270">
    <property type="term" value="F:zinc ion binding"/>
    <property type="evidence" value="ECO:0007669"/>
    <property type="project" value="UniProtKB-KW"/>
</dbReference>
<feature type="domain" description="C2H2-type" evidence="4">
    <location>
        <begin position="30"/>
        <end position="57"/>
    </location>
</feature>
<feature type="region of interest" description="Disordered" evidence="3">
    <location>
        <begin position="487"/>
        <end position="529"/>
    </location>
</feature>
<evidence type="ECO:0000313" key="5">
    <source>
        <dbReference type="EMBL" id="TRX95636.1"/>
    </source>
</evidence>
<dbReference type="Pfam" id="PF09365">
    <property type="entry name" value="DUF2461"/>
    <property type="match status" value="1"/>
</dbReference>
<feature type="domain" description="C2H2-type" evidence="4">
    <location>
        <begin position="58"/>
        <end position="87"/>
    </location>
</feature>
<keyword evidence="2" id="KW-0479">Metal-binding</keyword>
<dbReference type="GO" id="GO:0003677">
    <property type="term" value="F:DNA binding"/>
    <property type="evidence" value="ECO:0007669"/>
    <property type="project" value="InterPro"/>
</dbReference>
<dbReference type="InterPro" id="IPR036236">
    <property type="entry name" value="Znf_C2H2_sf"/>
</dbReference>
<comment type="caution">
    <text evidence="5">The sequence shown here is derived from an EMBL/GenBank/DDBJ whole genome shotgun (WGS) entry which is preliminary data.</text>
</comment>
<keyword evidence="6" id="KW-1185">Reference proteome</keyword>
<evidence type="ECO:0000256" key="2">
    <source>
        <dbReference type="PROSITE-ProRule" id="PRU00042"/>
    </source>
</evidence>
<evidence type="ECO:0000259" key="4">
    <source>
        <dbReference type="PROSITE" id="PS50157"/>
    </source>
</evidence>
<dbReference type="Proteomes" id="UP000319160">
    <property type="component" value="Unassembled WGS sequence"/>
</dbReference>
<feature type="region of interest" description="Disordered" evidence="3">
    <location>
        <begin position="271"/>
        <end position="297"/>
    </location>
</feature>
<dbReference type="PROSITE" id="PS50157">
    <property type="entry name" value="ZINC_FINGER_C2H2_2"/>
    <property type="match status" value="2"/>
</dbReference>
<feature type="region of interest" description="Disordered" evidence="3">
    <location>
        <begin position="197"/>
        <end position="219"/>
    </location>
</feature>
<feature type="region of interest" description="Disordered" evidence="3">
    <location>
        <begin position="1428"/>
        <end position="1464"/>
    </location>
</feature>
<gene>
    <name evidence="5" type="ORF">FHL15_003594</name>
</gene>
<dbReference type="Gene3D" id="3.30.160.60">
    <property type="entry name" value="Classic Zinc Finger"/>
    <property type="match status" value="2"/>
</dbReference>
<dbReference type="PANTHER" id="PTHR36452">
    <property type="entry name" value="CHROMOSOME 12, WHOLE GENOME SHOTGUN SEQUENCE"/>
    <property type="match status" value="1"/>
</dbReference>
<accession>A0A553I608</accession>
<dbReference type="InterPro" id="IPR013087">
    <property type="entry name" value="Znf_C2H2_type"/>
</dbReference>
<feature type="compositionally biased region" description="Acidic residues" evidence="3">
    <location>
        <begin position="1155"/>
        <end position="1170"/>
    </location>
</feature>
<dbReference type="OrthoDB" id="654211at2759"/>
<dbReference type="PROSITE" id="PS00028">
    <property type="entry name" value="ZINC_FINGER_C2H2_1"/>
    <property type="match status" value="1"/>
</dbReference>
<keyword evidence="2" id="KW-0863">Zinc-finger</keyword>
<feature type="region of interest" description="Disordered" evidence="3">
    <location>
        <begin position="1"/>
        <end position="25"/>
    </location>
</feature>
<dbReference type="NCBIfam" id="TIGR02453">
    <property type="entry name" value="TIGR02453 family protein"/>
    <property type="match status" value="1"/>
</dbReference>
<feature type="compositionally biased region" description="Acidic residues" evidence="3">
    <location>
        <begin position="1433"/>
        <end position="1464"/>
    </location>
</feature>
<feature type="region of interest" description="Disordered" evidence="3">
    <location>
        <begin position="336"/>
        <end position="367"/>
    </location>
</feature>
<dbReference type="SUPFAM" id="SSF57667">
    <property type="entry name" value="beta-beta-alpha zinc fingers"/>
    <property type="match status" value="1"/>
</dbReference>
<feature type="compositionally biased region" description="Polar residues" evidence="3">
    <location>
        <begin position="505"/>
        <end position="517"/>
    </location>
</feature>